<dbReference type="AlphaFoldDB" id="A0A9P6IUH7"/>
<dbReference type="Proteomes" id="UP000738359">
    <property type="component" value="Unassembled WGS sequence"/>
</dbReference>
<dbReference type="EMBL" id="JAAAHY010001522">
    <property type="protein sequence ID" value="KAF9948492.1"/>
    <property type="molecule type" value="Genomic_DNA"/>
</dbReference>
<sequence>MAPNALVSFDADLMTQTVPCHVFPSDKAASFSAVSDCQSKPVLFSVGQDKILYLLHAENSTGKKPLVNLNKCFGIPDGTVIAHAVNQDQSMQICLVFSTATTLYVVQPTKPDDWTNVKAEDDRTSWLLKGTLDTRLMVKKILMNNQPDEPAYPLLVIGHTDSDGKNFAMSRISMNLASKTWTVQGDILASDEAEDWTSMTCGWLKKSTHSGVQTIQCIFGLGTASNGELFIRILAIDGDFGLGRAPIVTPPGTAAIASFINAENQSDVLLVSTEGLHRYKFHTDGPLSPFPSTVHINNDPIFASAKELRVVQNNDGLALWAESGSNSIVYQQFDHAMVQRTPAVTLLTRQEGGGAFAAHLDPITSSQHLFVVDDNSQMTHLTQDRETRLWQSRPILVPSTDHIEEFTSFTSHINVADINGNALAASTVLLCSSSPTDLAVNGEHLTVGPSPSGVLVKTDSRGNLTIIHRLDDIASVVLTIQDASETSVLGQTYTLNPAKKVLDGLAKITDAASLKSVTFPDGTKLIDSEASPEKIARAGEAIGKLYQHMQSLPPNGSLQSASLNRVSTKNALFDAPSDGSTLWDLWHWLEHEAKSIEKWTVEAVDNAVHWVIKTAEKTFSFVLDCVTHVLKAVGWVLKQVVKDMDKIIQWVGFLFHWDDILAVHSDFVQVVNDILSCAPAAFEVVKENVEAWFGHLKQSIQSLDPESKHITQRYDATSAAALGANTGPINKATQSPGANWSFYQVEHGGVGNSMTAIDKSATEAMNAADNDPFADIWKEIMAALKDMETDLSAFWKDLANNFSSSKSFSLADVFTKAGIDIAVALVDVMQHIVVGFLKVTDLIVSTLKTAIITRLDIPLLSPLYRKINNGKELTILDAISLMIAIPTTVMYKLIHGHNPTSKSSSSPSSLSTTVEPTMFAYTDEITADKKSTKRSAANTVNLTEGVGEVLEKLLTIFKNIPKMYAPQIAIASYNVNIFQVLLAAEGWEEISTSYFQVVKSAIGWLVSIPLPYGSPRPGLGWRFVNFGLGLFTVLSTTSADPAIRGWLGFIVSFLQLVPVSISIHLDDSATKDEYPQRDDVSLVSNSIDRVMNQLAVMLANVCIILMEKDPKIGAVVGAAAITAAVVKLGAQTVSLVKDDDERVMLYG</sequence>
<reference evidence="1" key="1">
    <citation type="journal article" date="2020" name="Fungal Divers.">
        <title>Resolving the Mortierellaceae phylogeny through synthesis of multi-gene phylogenetics and phylogenomics.</title>
        <authorList>
            <person name="Vandepol N."/>
            <person name="Liber J."/>
            <person name="Desiro A."/>
            <person name="Na H."/>
            <person name="Kennedy M."/>
            <person name="Barry K."/>
            <person name="Grigoriev I.V."/>
            <person name="Miller A.N."/>
            <person name="O'Donnell K."/>
            <person name="Stajich J.E."/>
            <person name="Bonito G."/>
        </authorList>
    </citation>
    <scope>NUCLEOTIDE SEQUENCE</scope>
    <source>
        <strain evidence="1">CK1249</strain>
    </source>
</reference>
<keyword evidence="2" id="KW-1185">Reference proteome</keyword>
<feature type="non-terminal residue" evidence="1">
    <location>
        <position position="1147"/>
    </location>
</feature>
<comment type="caution">
    <text evidence="1">The sequence shown here is derived from an EMBL/GenBank/DDBJ whole genome shotgun (WGS) entry which is preliminary data.</text>
</comment>
<protein>
    <submittedName>
        <fullName evidence="1">Uncharacterized protein</fullName>
    </submittedName>
</protein>
<proteinExistence type="predicted"/>
<dbReference type="OrthoDB" id="3235083at2759"/>
<organism evidence="1 2">
    <name type="scientific">Mortierella alpina</name>
    <name type="common">Oleaginous fungus</name>
    <name type="synonym">Mortierella renispora</name>
    <dbReference type="NCBI Taxonomy" id="64518"/>
    <lineage>
        <taxon>Eukaryota</taxon>
        <taxon>Fungi</taxon>
        <taxon>Fungi incertae sedis</taxon>
        <taxon>Mucoromycota</taxon>
        <taxon>Mortierellomycotina</taxon>
        <taxon>Mortierellomycetes</taxon>
        <taxon>Mortierellales</taxon>
        <taxon>Mortierellaceae</taxon>
        <taxon>Mortierella</taxon>
    </lineage>
</organism>
<evidence type="ECO:0000313" key="1">
    <source>
        <dbReference type="EMBL" id="KAF9948492.1"/>
    </source>
</evidence>
<gene>
    <name evidence="1" type="ORF">BGZ70_002200</name>
</gene>
<accession>A0A9P6IUH7</accession>
<name>A0A9P6IUH7_MORAP</name>
<evidence type="ECO:0000313" key="2">
    <source>
        <dbReference type="Proteomes" id="UP000738359"/>
    </source>
</evidence>